<dbReference type="GO" id="GO:0016788">
    <property type="term" value="F:hydrolase activity, acting on ester bonds"/>
    <property type="evidence" value="ECO:0007669"/>
    <property type="project" value="InterPro"/>
</dbReference>
<comment type="similarity">
    <text evidence="1">Belongs to the 'GDSL' lipolytic enzyme family.</text>
</comment>
<evidence type="ECO:0000256" key="3">
    <source>
        <dbReference type="ARBA" id="ARBA00022801"/>
    </source>
</evidence>
<dbReference type="InterPro" id="IPR001087">
    <property type="entry name" value="GDSL"/>
</dbReference>
<sequence length="457" mass="49662">MIPSGCSPPVLVTFADADAAEYDESTGCLREPNEIATLHNSLLLDAVEELREKHPDVTIVHTDLFRHVSEMVQNPEKTRNMIMLWLPAAVSLLLSSSLHVAGDAGGGAASLSVRRYDAIFSFGDSLADTGNNPVVFGWYSIFDPVTRPPYGSTFFGRPTGRNCDGRLVLDFVAERLGLPLVPPFLAYNGSFRHGANFAVGAATALDSSFFHGAGDPPGANPFPLNTSLGVQLSWFDSLKPSLCSTTQECKDFFGRSLFFVGEFGINDYHFSFGRRSMQEIRSFVPDIIRTISMAKLIGDGATTVVVPGMIPSGCSPPVLVTFANADAAEYEASTGCLREPNEVATLHNSLLLDAVEELREKHPDVAIVHTDLFRHVSEMVQNPDKFGFRKDVLSVCCGGPGKYHYNTKIICGDEGATTCVDPSKSLFWDGVHLTEAAYHYIADDWLRAITLPARATS</sequence>
<dbReference type="Gramene" id="OMERI01G07680.1">
    <property type="protein sequence ID" value="OMERI01G07680.1"/>
    <property type="gene ID" value="OMERI01G07680"/>
</dbReference>
<keyword evidence="6" id="KW-1185">Reference proteome</keyword>
<dbReference type="Proteomes" id="UP000008021">
    <property type="component" value="Chromosome 1"/>
</dbReference>
<evidence type="ECO:0008006" key="7">
    <source>
        <dbReference type="Google" id="ProtNLM"/>
    </source>
</evidence>
<evidence type="ECO:0000256" key="4">
    <source>
        <dbReference type="ARBA" id="ARBA00023180"/>
    </source>
</evidence>
<dbReference type="InterPro" id="IPR036514">
    <property type="entry name" value="SGNH_hydro_sf"/>
</dbReference>
<dbReference type="Gene3D" id="3.40.50.1110">
    <property type="entry name" value="SGNH hydrolase"/>
    <property type="match status" value="1"/>
</dbReference>
<dbReference type="Pfam" id="PF00657">
    <property type="entry name" value="Lipase_GDSL"/>
    <property type="match status" value="1"/>
</dbReference>
<evidence type="ECO:0000256" key="2">
    <source>
        <dbReference type="ARBA" id="ARBA00022729"/>
    </source>
</evidence>
<evidence type="ECO:0000256" key="1">
    <source>
        <dbReference type="ARBA" id="ARBA00008668"/>
    </source>
</evidence>
<keyword evidence="3" id="KW-0378">Hydrolase</keyword>
<dbReference type="PANTHER" id="PTHR22835">
    <property type="entry name" value="ZINC FINGER FYVE DOMAIN CONTAINING PROTEIN"/>
    <property type="match status" value="1"/>
</dbReference>
<proteinExistence type="inferred from homology"/>
<dbReference type="AlphaFoldDB" id="A0A0E0BZ71"/>
<dbReference type="STRING" id="40149.A0A0E0BZ71"/>
<dbReference type="SUPFAM" id="SSF52266">
    <property type="entry name" value="SGNH hydrolase"/>
    <property type="match status" value="1"/>
</dbReference>
<dbReference type="PANTHER" id="PTHR22835:SF506">
    <property type="entry name" value="OS01G0223200 PROTEIN"/>
    <property type="match status" value="1"/>
</dbReference>
<evidence type="ECO:0000313" key="6">
    <source>
        <dbReference type="Proteomes" id="UP000008021"/>
    </source>
</evidence>
<reference evidence="5" key="2">
    <citation type="submission" date="2018-05" db="EMBL/GenBank/DDBJ databases">
        <title>OmerRS3 (Oryza meridionalis Reference Sequence Version 3).</title>
        <authorList>
            <person name="Zhang J."/>
            <person name="Kudrna D."/>
            <person name="Lee S."/>
            <person name="Talag J."/>
            <person name="Welchert J."/>
            <person name="Wing R.A."/>
        </authorList>
    </citation>
    <scope>NUCLEOTIDE SEQUENCE [LARGE SCALE GENOMIC DNA]</scope>
    <source>
        <strain evidence="5">cv. OR44</strain>
    </source>
</reference>
<dbReference type="CDD" id="cd01837">
    <property type="entry name" value="SGNH_plant_lipase_like"/>
    <property type="match status" value="1"/>
</dbReference>
<protein>
    <recommendedName>
        <fullName evidence="7">GDSL esterase/lipase</fullName>
    </recommendedName>
</protein>
<dbReference type="InterPro" id="IPR035669">
    <property type="entry name" value="SGNH_plant_lipase-like"/>
</dbReference>
<name>A0A0E0BZ71_9ORYZ</name>
<accession>A0A0E0BZ71</accession>
<dbReference type="HOGENOM" id="CLU_015101_2_1_1"/>
<keyword evidence="2" id="KW-0732">Signal</keyword>
<dbReference type="EnsemblPlants" id="OMERI01G07680.1">
    <property type="protein sequence ID" value="OMERI01G07680.1"/>
    <property type="gene ID" value="OMERI01G07680"/>
</dbReference>
<organism evidence="5">
    <name type="scientific">Oryza meridionalis</name>
    <dbReference type="NCBI Taxonomy" id="40149"/>
    <lineage>
        <taxon>Eukaryota</taxon>
        <taxon>Viridiplantae</taxon>
        <taxon>Streptophyta</taxon>
        <taxon>Embryophyta</taxon>
        <taxon>Tracheophyta</taxon>
        <taxon>Spermatophyta</taxon>
        <taxon>Magnoliopsida</taxon>
        <taxon>Liliopsida</taxon>
        <taxon>Poales</taxon>
        <taxon>Poaceae</taxon>
        <taxon>BOP clade</taxon>
        <taxon>Oryzoideae</taxon>
        <taxon>Oryzeae</taxon>
        <taxon>Oryzinae</taxon>
        <taxon>Oryza</taxon>
    </lineage>
</organism>
<evidence type="ECO:0000313" key="5">
    <source>
        <dbReference type="EnsemblPlants" id="OMERI01G07680.1"/>
    </source>
</evidence>
<keyword evidence="4" id="KW-0325">Glycoprotein</keyword>
<reference evidence="5" key="1">
    <citation type="submission" date="2015-04" db="UniProtKB">
        <authorList>
            <consortium name="EnsemblPlants"/>
        </authorList>
    </citation>
    <scope>IDENTIFICATION</scope>
</reference>